<keyword evidence="4" id="KW-1185">Reference proteome</keyword>
<dbReference type="eggNOG" id="ENOG502SKDB">
    <property type="taxonomic scope" value="Eukaryota"/>
</dbReference>
<dbReference type="Pfam" id="PF23635">
    <property type="entry name" value="Beta-prop_AT5G49610-like"/>
    <property type="match status" value="2"/>
</dbReference>
<dbReference type="InterPro" id="IPR036047">
    <property type="entry name" value="F-box-like_dom_sf"/>
</dbReference>
<dbReference type="Pfam" id="PF00646">
    <property type="entry name" value="F-box"/>
    <property type="match status" value="2"/>
</dbReference>
<dbReference type="InterPro" id="IPR036758">
    <property type="entry name" value="At5g01610-like"/>
</dbReference>
<dbReference type="InterPro" id="IPR007493">
    <property type="entry name" value="DUF538"/>
</dbReference>
<dbReference type="InterPro" id="IPR001810">
    <property type="entry name" value="F-box_dom"/>
</dbReference>
<dbReference type="Gene3D" id="1.20.1280.50">
    <property type="match status" value="1"/>
</dbReference>
<dbReference type="SUPFAM" id="SSF81383">
    <property type="entry name" value="F-box domain"/>
    <property type="match status" value="2"/>
</dbReference>
<protein>
    <recommendedName>
        <fullName evidence="2">F-box domain-containing protein</fullName>
    </recommendedName>
</protein>
<feature type="domain" description="F-box" evidence="2">
    <location>
        <begin position="665"/>
        <end position="708"/>
    </location>
</feature>
<dbReference type="InterPro" id="IPR056594">
    <property type="entry name" value="AT5G49610-like_b-prop"/>
</dbReference>
<dbReference type="Pfam" id="PF04398">
    <property type="entry name" value="DUF538"/>
    <property type="match status" value="2"/>
</dbReference>
<organism evidence="3 4">
    <name type="scientific">Oryza rufipogon</name>
    <name type="common">Brownbeard rice</name>
    <name type="synonym">Asian wild rice</name>
    <dbReference type="NCBI Taxonomy" id="4529"/>
    <lineage>
        <taxon>Eukaryota</taxon>
        <taxon>Viridiplantae</taxon>
        <taxon>Streptophyta</taxon>
        <taxon>Embryophyta</taxon>
        <taxon>Tracheophyta</taxon>
        <taxon>Spermatophyta</taxon>
        <taxon>Magnoliopsida</taxon>
        <taxon>Liliopsida</taxon>
        <taxon>Poales</taxon>
        <taxon>Poaceae</taxon>
        <taxon>BOP clade</taxon>
        <taxon>Oryzoideae</taxon>
        <taxon>Oryzeae</taxon>
        <taxon>Oryzinae</taxon>
        <taxon>Oryza</taxon>
    </lineage>
</organism>
<dbReference type="Gramene" id="ORUFI07G01350.1">
    <property type="protein sequence ID" value="ORUFI07G01350.1"/>
    <property type="gene ID" value="ORUFI07G01350"/>
</dbReference>
<name>A0A0E0Q3H1_ORYRU</name>
<reference evidence="4" key="1">
    <citation type="submission" date="2013-06" db="EMBL/GenBank/DDBJ databases">
        <authorList>
            <person name="Zhao Q."/>
        </authorList>
    </citation>
    <scope>NUCLEOTIDE SEQUENCE</scope>
    <source>
        <strain evidence="4">cv. W1943</strain>
    </source>
</reference>
<dbReference type="SMART" id="SM00256">
    <property type="entry name" value="FBOX"/>
    <property type="match status" value="2"/>
</dbReference>
<dbReference type="OMA" id="CERGMRI"/>
<evidence type="ECO:0000259" key="2">
    <source>
        <dbReference type="SMART" id="SM00256"/>
    </source>
</evidence>
<sequence>MASQVESHRAGAEIVSGDGVSRKKSIELLEELGLPKGLLPLEDIEEFGYNKETGFMWLGQRKKKIEHTFKKIKQTVSYAGEVTAFVEKGKLKKITGVKTKELLLWLSVVEVYVADASPEKTVVLSTTAFLPLDPTPTPNSQTLAPATATATASMAAAAPELVDDMTYEILLHIPPDDPASFVRASLVCKRWRQLLTDPAFLRRYRAFHRTPPMLGFIHNVDHSSNSSYIPRFVATISPSPFYPDFPPPSIEFPTYWWALDCRHGRLLLQLFNPIDLMVWDPTTGDHRIFPQPPYLDFYCTGAVLCATRGCRHVDCHGGPYLVVFVGTGEDDHSWACVYSSETGEWSSQASIAFDSYVEMLPGLLVQDTLYFRCERGKRILGYDIGRHELSEIDPPPLGHEVGILMESGYGGLGFATVEDCSILLWSRYVGDDGIEEWKKSWVIGLDFLNPVGNPSLSWELAGFAEGVHTIFISSEIGVFTIELKSGQVKKLCEEGYYTVVPYMSFYTSGRRNQLKTESHRSGAEIINGDAICRNKSIELLEELGLPKGLLPLEDIEEFGYNRDTGFMWLVQRKKKIEHTFKKIKQTVSYAGEVTAFVEKGKLKKIAGVKTKELLLWLSVVEVYVTEASPEKPPPASSCPRRVHRLLSTQTLDRSLAPAMASLPDLIDDLTTEILLRIPPDEPASLVRASLVCKPWCRIITDPAFLLRYRAFHRTPPMLGFLHNVDGDKAISSVPRFVPTTTAASSPFSPPAIGSPHWWWALDCRHGRVLINLFNPMELMVWDPITGDHHRFPVPPHPHAYCTGAVLCAARDCRHLDCHQGPFLVVFVGSGEHGYHYSWACLYSSETGEWSSKVSIVFDSYVEMLPSLLVEDMLFFICENGIRILGYDIGRHELWEIEPPLWDDYQGGTLMTAEDGGLGFATMETRGLVLWSWYVDDDDGIADWEQLRVIKLEMLIPVDNPSVSLDLVGFIEGTQTIFVSSDVGVFAIELKSGQVKKVGDSRPYYSVLPYMSFYTSDLARGRSSHPAGVQTIGNRSKKRNEQADKS</sequence>
<dbReference type="AlphaFoldDB" id="A0A0E0Q3H1"/>
<evidence type="ECO:0000313" key="3">
    <source>
        <dbReference type="EnsemblPlants" id="ORUFI07G01350.1"/>
    </source>
</evidence>
<dbReference type="PANTHER" id="PTHR32133:SF408">
    <property type="entry name" value="OS07G0120400 PROTEIN"/>
    <property type="match status" value="1"/>
</dbReference>
<feature type="region of interest" description="Disordered" evidence="1">
    <location>
        <begin position="1023"/>
        <end position="1045"/>
    </location>
</feature>
<evidence type="ECO:0000313" key="4">
    <source>
        <dbReference type="Proteomes" id="UP000008022"/>
    </source>
</evidence>
<dbReference type="EnsemblPlants" id="ORUFI07G01350.1">
    <property type="protein sequence ID" value="ORUFI07G01350.1"/>
    <property type="gene ID" value="ORUFI07G01350"/>
</dbReference>
<dbReference type="PANTHER" id="PTHR32133">
    <property type="entry name" value="OS07G0120400 PROTEIN"/>
    <property type="match status" value="1"/>
</dbReference>
<dbReference type="SUPFAM" id="SSF141562">
    <property type="entry name" value="At5g01610-like"/>
    <property type="match status" value="2"/>
</dbReference>
<accession>A0A0E0Q3H1</accession>
<feature type="domain" description="F-box" evidence="2">
    <location>
        <begin position="161"/>
        <end position="204"/>
    </location>
</feature>
<dbReference type="Proteomes" id="UP000008022">
    <property type="component" value="Unassembled WGS sequence"/>
</dbReference>
<proteinExistence type="predicted"/>
<dbReference type="Gene3D" id="2.30.240.10">
    <property type="entry name" value="At5g01610-like"/>
    <property type="match status" value="2"/>
</dbReference>
<dbReference type="HOGENOM" id="CLU_010417_0_0_1"/>
<reference evidence="3" key="2">
    <citation type="submission" date="2015-06" db="UniProtKB">
        <authorList>
            <consortium name="EnsemblPlants"/>
        </authorList>
    </citation>
    <scope>IDENTIFICATION</scope>
</reference>
<evidence type="ECO:0000256" key="1">
    <source>
        <dbReference type="SAM" id="MobiDB-lite"/>
    </source>
</evidence>